<gene>
    <name evidence="3" type="ORF">JVT61DRAFT_9039</name>
</gene>
<evidence type="ECO:0000313" key="3">
    <source>
        <dbReference type="EMBL" id="KAG6371698.1"/>
    </source>
</evidence>
<dbReference type="PANTHER" id="PTHR47839:SF1">
    <property type="entry name" value="DOMAIN PROTEIN, PUTATIVE (AFU_ORTHOLOGUE AFUA_6G04830)-RELATED"/>
    <property type="match status" value="1"/>
</dbReference>
<dbReference type="EMBL" id="JAGFBS010000032">
    <property type="protein sequence ID" value="KAG6371698.1"/>
    <property type="molecule type" value="Genomic_DNA"/>
</dbReference>
<protein>
    <recommendedName>
        <fullName evidence="5">Transmembrane protein</fullName>
    </recommendedName>
</protein>
<accession>A0A8I2YI02</accession>
<evidence type="ECO:0000313" key="4">
    <source>
        <dbReference type="Proteomes" id="UP000683000"/>
    </source>
</evidence>
<feature type="compositionally biased region" description="Pro residues" evidence="1">
    <location>
        <begin position="442"/>
        <end position="453"/>
    </location>
</feature>
<dbReference type="Proteomes" id="UP000683000">
    <property type="component" value="Unassembled WGS sequence"/>
</dbReference>
<dbReference type="OrthoDB" id="3352285at2759"/>
<feature type="transmembrane region" description="Helical" evidence="2">
    <location>
        <begin position="323"/>
        <end position="344"/>
    </location>
</feature>
<feature type="transmembrane region" description="Helical" evidence="2">
    <location>
        <begin position="297"/>
        <end position="316"/>
    </location>
</feature>
<comment type="caution">
    <text evidence="3">The sequence shown here is derived from an EMBL/GenBank/DDBJ whole genome shotgun (WGS) entry which is preliminary data.</text>
</comment>
<keyword evidence="2" id="KW-0472">Membrane</keyword>
<sequence length="501" mass="55850">MEFWWDEENQLRYRFDDLSKTETRDLWTTFKIPLREAAPMPPIAELMQFLASSITFMRLPLFIRKYTDTKPKVKIPSIPDDLRVKACRKIHVFKTLVTATGEVERWRDVRAIARHEGNYGFPKQQSATCTIATSLCRLLFGTNKTNATLLLETVLSADWEGLERRGFLVDQVPERHRGAYGRKNKAKQKHLLNSEMLPGTSEATAQSPSHLHADSVLVKVHEALPNVSGNNTLDMVEQSTSIPLSRTPREVIPQKDILSVITALWALAWTVSSFKALKLADSDGLPKLAPLAIAQGVMYAVACAFQTFGIVAAVLQRFTLVKIYAFLCAMSTLLVAGVGIMRVVTHFVFKSDLLTERTILAQTGSINSVFGIWGSNPSTSLNAAQAAEYCNDEWNHDSWVEIIAVILLGLLFTSIAFAYYRQDGYPTHYNPPYDGSSYAPVYSPPPGPPPTDSKPPEYKRGSYLSTGVDKDAKASNPFSDYDGPSIPMPTHWVEDRDASRV</sequence>
<keyword evidence="2" id="KW-0812">Transmembrane</keyword>
<keyword evidence="4" id="KW-1185">Reference proteome</keyword>
<evidence type="ECO:0000256" key="2">
    <source>
        <dbReference type="SAM" id="Phobius"/>
    </source>
</evidence>
<feature type="transmembrane region" description="Helical" evidence="2">
    <location>
        <begin position="402"/>
        <end position="420"/>
    </location>
</feature>
<keyword evidence="2" id="KW-1133">Transmembrane helix</keyword>
<dbReference type="PANTHER" id="PTHR47839">
    <property type="entry name" value="DOMAIN PROTEIN, PUTATIVE (AFU_ORTHOLOGUE AFUA_6G04830)-RELATED"/>
    <property type="match status" value="1"/>
</dbReference>
<dbReference type="AlphaFoldDB" id="A0A8I2YI02"/>
<feature type="region of interest" description="Disordered" evidence="1">
    <location>
        <begin position="436"/>
        <end position="501"/>
    </location>
</feature>
<feature type="compositionally biased region" description="Basic and acidic residues" evidence="1">
    <location>
        <begin position="492"/>
        <end position="501"/>
    </location>
</feature>
<organism evidence="3 4">
    <name type="scientific">Boletus reticuloceps</name>
    <dbReference type="NCBI Taxonomy" id="495285"/>
    <lineage>
        <taxon>Eukaryota</taxon>
        <taxon>Fungi</taxon>
        <taxon>Dikarya</taxon>
        <taxon>Basidiomycota</taxon>
        <taxon>Agaricomycotina</taxon>
        <taxon>Agaricomycetes</taxon>
        <taxon>Agaricomycetidae</taxon>
        <taxon>Boletales</taxon>
        <taxon>Boletineae</taxon>
        <taxon>Boletaceae</taxon>
        <taxon>Boletoideae</taxon>
        <taxon>Boletus</taxon>
    </lineage>
</organism>
<name>A0A8I2YI02_9AGAM</name>
<proteinExistence type="predicted"/>
<reference evidence="3" key="1">
    <citation type="submission" date="2021-03" db="EMBL/GenBank/DDBJ databases">
        <title>Evolutionary innovations through gain and loss of genes in the ectomycorrhizal Boletales.</title>
        <authorList>
            <person name="Wu G."/>
            <person name="Miyauchi S."/>
            <person name="Morin E."/>
            <person name="Yang Z.-L."/>
            <person name="Xu J."/>
            <person name="Martin F.M."/>
        </authorList>
    </citation>
    <scope>NUCLEOTIDE SEQUENCE</scope>
    <source>
        <strain evidence="3">BR01</strain>
    </source>
</reference>
<evidence type="ECO:0000256" key="1">
    <source>
        <dbReference type="SAM" id="MobiDB-lite"/>
    </source>
</evidence>
<evidence type="ECO:0008006" key="5">
    <source>
        <dbReference type="Google" id="ProtNLM"/>
    </source>
</evidence>